<evidence type="ECO:0000313" key="3">
    <source>
        <dbReference type="Proteomes" id="UP000799291"/>
    </source>
</evidence>
<accession>A0A6G1JL13</accession>
<dbReference type="Proteomes" id="UP000799291">
    <property type="component" value="Unassembled WGS sequence"/>
</dbReference>
<name>A0A6G1JL13_9PLEO</name>
<sequence length="182" mass="19589">MRIDTNIDAPLPTPLLTPPPWRADADGDSTMNSSPELDAEDEMFPDEGPSTPRNAASFALDPTSELSPPNSQSGPSTLTRNDSTAFTNSPSMVNANGKRTRIEGAPGTGSGSAGAEAGARHTDNATGYQWSKQEDQPGYEWKNTRAKEDELRALDQIVDKSSQIKTRYGDPLKPSVPMTLKR</sequence>
<dbReference type="OrthoDB" id="5377039at2759"/>
<dbReference type="AlphaFoldDB" id="A0A6G1JL13"/>
<dbReference type="EMBL" id="MU005570">
    <property type="protein sequence ID" value="KAF2691257.1"/>
    <property type="molecule type" value="Genomic_DNA"/>
</dbReference>
<proteinExistence type="predicted"/>
<gene>
    <name evidence="2" type="ORF">K458DRAFT_288676</name>
</gene>
<keyword evidence="3" id="KW-1185">Reference proteome</keyword>
<feature type="region of interest" description="Disordered" evidence="1">
    <location>
        <begin position="1"/>
        <end position="144"/>
    </location>
</feature>
<evidence type="ECO:0000256" key="1">
    <source>
        <dbReference type="SAM" id="MobiDB-lite"/>
    </source>
</evidence>
<feature type="compositionally biased region" description="Pro residues" evidence="1">
    <location>
        <begin position="11"/>
        <end position="21"/>
    </location>
</feature>
<reference evidence="2" key="1">
    <citation type="journal article" date="2020" name="Stud. Mycol.">
        <title>101 Dothideomycetes genomes: a test case for predicting lifestyles and emergence of pathogens.</title>
        <authorList>
            <person name="Haridas S."/>
            <person name="Albert R."/>
            <person name="Binder M."/>
            <person name="Bloem J."/>
            <person name="Labutti K."/>
            <person name="Salamov A."/>
            <person name="Andreopoulos B."/>
            <person name="Baker S."/>
            <person name="Barry K."/>
            <person name="Bills G."/>
            <person name="Bluhm B."/>
            <person name="Cannon C."/>
            <person name="Castanera R."/>
            <person name="Culley D."/>
            <person name="Daum C."/>
            <person name="Ezra D."/>
            <person name="Gonzalez J."/>
            <person name="Henrissat B."/>
            <person name="Kuo A."/>
            <person name="Liang C."/>
            <person name="Lipzen A."/>
            <person name="Lutzoni F."/>
            <person name="Magnuson J."/>
            <person name="Mondo S."/>
            <person name="Nolan M."/>
            <person name="Ohm R."/>
            <person name="Pangilinan J."/>
            <person name="Park H.-J."/>
            <person name="Ramirez L."/>
            <person name="Alfaro M."/>
            <person name="Sun H."/>
            <person name="Tritt A."/>
            <person name="Yoshinaga Y."/>
            <person name="Zwiers L.-H."/>
            <person name="Turgeon B."/>
            <person name="Goodwin S."/>
            <person name="Spatafora J."/>
            <person name="Crous P."/>
            <person name="Grigoriev I."/>
        </authorList>
    </citation>
    <scope>NUCLEOTIDE SEQUENCE</scope>
    <source>
        <strain evidence="2">CBS 122367</strain>
    </source>
</reference>
<evidence type="ECO:0000313" key="2">
    <source>
        <dbReference type="EMBL" id="KAF2691257.1"/>
    </source>
</evidence>
<organism evidence="2 3">
    <name type="scientific">Lentithecium fluviatile CBS 122367</name>
    <dbReference type="NCBI Taxonomy" id="1168545"/>
    <lineage>
        <taxon>Eukaryota</taxon>
        <taxon>Fungi</taxon>
        <taxon>Dikarya</taxon>
        <taxon>Ascomycota</taxon>
        <taxon>Pezizomycotina</taxon>
        <taxon>Dothideomycetes</taxon>
        <taxon>Pleosporomycetidae</taxon>
        <taxon>Pleosporales</taxon>
        <taxon>Massarineae</taxon>
        <taxon>Lentitheciaceae</taxon>
        <taxon>Lentithecium</taxon>
    </lineage>
</organism>
<feature type="compositionally biased region" description="Polar residues" evidence="1">
    <location>
        <begin position="64"/>
        <end position="94"/>
    </location>
</feature>
<protein>
    <submittedName>
        <fullName evidence="2">Uncharacterized protein</fullName>
    </submittedName>
</protein>